<keyword evidence="2" id="KW-0378">Hydrolase</keyword>
<accession>G5J9Q9</accession>
<dbReference type="PANTHER" id="PTHR43751:SF2">
    <property type="entry name" value="SULFATASE N-TERMINAL DOMAIN-CONTAINING PROTEIN"/>
    <property type="match status" value="1"/>
</dbReference>
<proteinExistence type="predicted"/>
<organism evidence="2 3">
    <name type="scientific">Crocosphaera watsonii WH 0003</name>
    <dbReference type="NCBI Taxonomy" id="423471"/>
    <lineage>
        <taxon>Bacteria</taxon>
        <taxon>Bacillati</taxon>
        <taxon>Cyanobacteriota</taxon>
        <taxon>Cyanophyceae</taxon>
        <taxon>Oscillatoriophycideae</taxon>
        <taxon>Chroococcales</taxon>
        <taxon>Aphanothecaceae</taxon>
        <taxon>Crocosphaera</taxon>
    </lineage>
</organism>
<dbReference type="PANTHER" id="PTHR43751">
    <property type="entry name" value="SULFATASE"/>
    <property type="match status" value="1"/>
</dbReference>
<comment type="caution">
    <text evidence="2">The sequence shown here is derived from an EMBL/GenBank/DDBJ whole genome shotgun (WGS) entry which is preliminary data.</text>
</comment>
<sequence>MRKVMKTGICMLLSLLFVLSGILPWLPTGVATADESKPPNILVMMGDDIGWFNISAYNNGMMGYRTPSIDKLAKEGILFTDFYGEQSCTAGRAAFISGQATIRTGMTKVGLPGVPIGLETADPTLADLLKPLGYRTGQFGKNHLGDLDKFLPTNHGFDEFYGNLYHLNAEEEPENEDYIPENIYAAFDAFRPRGVLHSYADGSSHKCETGKAWQEGPPIEDVTNIDKSDEDHYSYGQRVCDTGPLNKKRMETIDEEVLKQTKDFITEAKQADEPFFAWFNTTRMHVFTHLKEESQGVTGQGIEADGMVEHDQQVGELVQFIKDQGLEENTIIVYTTDNGAEVFGWPDGGMTPFRGEKNTNWEGGFRVPAIVSWKNHFPEGIVSNEIMSHLDWVPTLMAAVGVEDIQKQLLKDQDPGKQPAVFPEYEKYDVHLDGYNFFPYLKTANILADDPTLKKDCLPDQSVLPDYCPPRHEYIYFTDDGYPSAMRYDDWKLVFTEQREEGFNVWQEPYVSLRVPKLFNLRRDPLEKADIESDNYVDWRFRRIFLLGPIQLYLANLLNTFVAYPPRQKPASFSINQIVDGVVREIKIDRLQEEFPFITGLRKIIETIQEPRSD</sequence>
<evidence type="ECO:0000259" key="1">
    <source>
        <dbReference type="Pfam" id="PF00884"/>
    </source>
</evidence>
<evidence type="ECO:0000313" key="2">
    <source>
        <dbReference type="EMBL" id="EHJ11063.1"/>
    </source>
</evidence>
<protein>
    <submittedName>
        <fullName evidence="2">Arylsulfatase</fullName>
        <ecNumber evidence="2">3.1.6.1</ecNumber>
    </submittedName>
</protein>
<dbReference type="EMBL" id="AESD01000635">
    <property type="protein sequence ID" value="EHJ11063.1"/>
    <property type="molecule type" value="Genomic_DNA"/>
</dbReference>
<dbReference type="EC" id="3.1.6.1" evidence="2"/>
<dbReference type="Pfam" id="PF00884">
    <property type="entry name" value="Sulfatase"/>
    <property type="match status" value="1"/>
</dbReference>
<dbReference type="Proteomes" id="UP000003477">
    <property type="component" value="Unassembled WGS sequence"/>
</dbReference>
<dbReference type="Gene3D" id="3.40.720.10">
    <property type="entry name" value="Alkaline Phosphatase, subunit A"/>
    <property type="match status" value="1"/>
</dbReference>
<reference evidence="2 3" key="1">
    <citation type="journal article" date="2011" name="Front. Microbiol.">
        <title>Two Strains of Crocosphaera watsonii with Highly Conserved Genomes are Distinguished by Strain-Specific Features.</title>
        <authorList>
            <person name="Bench S.R."/>
            <person name="Ilikchyan I.N."/>
            <person name="Tripp H.J."/>
            <person name="Zehr J.P."/>
        </authorList>
    </citation>
    <scope>NUCLEOTIDE SEQUENCE [LARGE SCALE GENOMIC DNA]</scope>
    <source>
        <strain evidence="2 3">WH 0003</strain>
    </source>
</reference>
<dbReference type="SUPFAM" id="SSF53649">
    <property type="entry name" value="Alkaline phosphatase-like"/>
    <property type="match status" value="1"/>
</dbReference>
<dbReference type="GO" id="GO:0004065">
    <property type="term" value="F:arylsulfatase activity"/>
    <property type="evidence" value="ECO:0007669"/>
    <property type="project" value="UniProtKB-EC"/>
</dbReference>
<gene>
    <name evidence="2" type="ORF">CWATWH0003_4173</name>
</gene>
<feature type="domain" description="Sulfatase N-terminal" evidence="1">
    <location>
        <begin position="39"/>
        <end position="402"/>
    </location>
</feature>
<dbReference type="InterPro" id="IPR017850">
    <property type="entry name" value="Alkaline_phosphatase_core_sf"/>
</dbReference>
<dbReference type="CDD" id="cd16142">
    <property type="entry name" value="ARS_like"/>
    <property type="match status" value="1"/>
</dbReference>
<evidence type="ECO:0000313" key="3">
    <source>
        <dbReference type="Proteomes" id="UP000003477"/>
    </source>
</evidence>
<dbReference type="PATRIC" id="fig|423471.3.peg.3912"/>
<dbReference type="Gene3D" id="3.30.1120.10">
    <property type="match status" value="1"/>
</dbReference>
<dbReference type="AlphaFoldDB" id="G5J9Q9"/>
<name>G5J9Q9_CROWT</name>
<dbReference type="InterPro" id="IPR000917">
    <property type="entry name" value="Sulfatase_N"/>
</dbReference>
<dbReference type="InterPro" id="IPR052701">
    <property type="entry name" value="GAG_Ulvan_Degrading_Sulfatases"/>
</dbReference>